<comment type="caution">
    <text evidence="2">The sequence shown here is derived from an EMBL/GenBank/DDBJ whole genome shotgun (WGS) entry which is preliminary data.</text>
</comment>
<organism evidence="2 3">
    <name type="scientific">Demequina litorisediminis</name>
    <dbReference type="NCBI Taxonomy" id="1849022"/>
    <lineage>
        <taxon>Bacteria</taxon>
        <taxon>Bacillati</taxon>
        <taxon>Actinomycetota</taxon>
        <taxon>Actinomycetes</taxon>
        <taxon>Micrococcales</taxon>
        <taxon>Demequinaceae</taxon>
        <taxon>Demequina</taxon>
    </lineage>
</organism>
<feature type="compositionally biased region" description="Gly residues" evidence="1">
    <location>
        <begin position="25"/>
        <end position="35"/>
    </location>
</feature>
<feature type="compositionally biased region" description="Low complexity" evidence="1">
    <location>
        <begin position="99"/>
        <end position="114"/>
    </location>
</feature>
<proteinExistence type="predicted"/>
<evidence type="ECO:0000313" key="3">
    <source>
        <dbReference type="Proteomes" id="UP001157125"/>
    </source>
</evidence>
<evidence type="ECO:0000313" key="2">
    <source>
        <dbReference type="EMBL" id="GMA35901.1"/>
    </source>
</evidence>
<gene>
    <name evidence="2" type="ORF">GCM10025876_21050</name>
</gene>
<reference evidence="3" key="1">
    <citation type="journal article" date="2019" name="Int. J. Syst. Evol. Microbiol.">
        <title>The Global Catalogue of Microorganisms (GCM) 10K type strain sequencing project: providing services to taxonomists for standard genome sequencing and annotation.</title>
        <authorList>
            <consortium name="The Broad Institute Genomics Platform"/>
            <consortium name="The Broad Institute Genome Sequencing Center for Infectious Disease"/>
            <person name="Wu L."/>
            <person name="Ma J."/>
        </authorList>
    </citation>
    <scope>NUCLEOTIDE SEQUENCE [LARGE SCALE GENOMIC DNA]</scope>
    <source>
        <strain evidence="3">NBRC 112299</strain>
    </source>
</reference>
<keyword evidence="3" id="KW-1185">Reference proteome</keyword>
<sequence length="114" mass="10877">MYLDGGTGTIVSTDDGLNASDGSGSSSGMGGGMGGEMPSDGQQPSGADDAQSSATTDSSSDAASTTASATVQGATVQTAAMPGEEATDAYLEITGGHGSSTREATASTRTVPCS</sequence>
<dbReference type="EMBL" id="BSUN01000001">
    <property type="protein sequence ID" value="GMA35901.1"/>
    <property type="molecule type" value="Genomic_DNA"/>
</dbReference>
<name>A0ABQ6IEN3_9MICO</name>
<evidence type="ECO:0000256" key="1">
    <source>
        <dbReference type="SAM" id="MobiDB-lite"/>
    </source>
</evidence>
<accession>A0ABQ6IEN3</accession>
<feature type="compositionally biased region" description="Low complexity" evidence="1">
    <location>
        <begin position="36"/>
        <end position="80"/>
    </location>
</feature>
<protein>
    <submittedName>
        <fullName evidence="2">Uncharacterized protein</fullName>
    </submittedName>
</protein>
<feature type="region of interest" description="Disordered" evidence="1">
    <location>
        <begin position="1"/>
        <end position="114"/>
    </location>
</feature>
<dbReference type="Proteomes" id="UP001157125">
    <property type="component" value="Unassembled WGS sequence"/>
</dbReference>